<dbReference type="Proteomes" id="UP000481858">
    <property type="component" value="Unassembled WGS sequence"/>
</dbReference>
<keyword evidence="4" id="KW-1185">Reference proteome</keyword>
<dbReference type="AlphaFoldDB" id="A0A7C8ISW8"/>
<dbReference type="SMART" id="SM00225">
    <property type="entry name" value="BTB"/>
    <property type="match status" value="1"/>
</dbReference>
<feature type="region of interest" description="Disordered" evidence="1">
    <location>
        <begin position="38"/>
        <end position="64"/>
    </location>
</feature>
<gene>
    <name evidence="3" type="ORF">GQX73_g6308</name>
</gene>
<dbReference type="OrthoDB" id="6359816at2759"/>
<organism evidence="3 4">
    <name type="scientific">Xylaria multiplex</name>
    <dbReference type="NCBI Taxonomy" id="323545"/>
    <lineage>
        <taxon>Eukaryota</taxon>
        <taxon>Fungi</taxon>
        <taxon>Dikarya</taxon>
        <taxon>Ascomycota</taxon>
        <taxon>Pezizomycotina</taxon>
        <taxon>Sordariomycetes</taxon>
        <taxon>Xylariomycetidae</taxon>
        <taxon>Xylariales</taxon>
        <taxon>Xylariaceae</taxon>
        <taxon>Xylaria</taxon>
    </lineage>
</organism>
<evidence type="ECO:0000259" key="2">
    <source>
        <dbReference type="PROSITE" id="PS50097"/>
    </source>
</evidence>
<dbReference type="SUPFAM" id="SSF54695">
    <property type="entry name" value="POZ domain"/>
    <property type="match status" value="1"/>
</dbReference>
<evidence type="ECO:0000313" key="4">
    <source>
        <dbReference type="Proteomes" id="UP000481858"/>
    </source>
</evidence>
<dbReference type="InParanoid" id="A0A7C8ISW8"/>
<dbReference type="PANTHER" id="PTHR47843:SF5">
    <property type="entry name" value="BTB_POZ DOMAIN PROTEIN"/>
    <property type="match status" value="1"/>
</dbReference>
<protein>
    <recommendedName>
        <fullName evidence="2">BTB domain-containing protein</fullName>
    </recommendedName>
</protein>
<comment type="caution">
    <text evidence="3">The sequence shown here is derived from an EMBL/GenBank/DDBJ whole genome shotgun (WGS) entry which is preliminary data.</text>
</comment>
<evidence type="ECO:0000313" key="3">
    <source>
        <dbReference type="EMBL" id="KAF2967244.1"/>
    </source>
</evidence>
<dbReference type="Gene3D" id="3.30.710.10">
    <property type="entry name" value="Potassium Channel Kv1.1, Chain A"/>
    <property type="match status" value="1"/>
</dbReference>
<dbReference type="Pfam" id="PF00651">
    <property type="entry name" value="BTB"/>
    <property type="match status" value="1"/>
</dbReference>
<dbReference type="EMBL" id="WUBL01000071">
    <property type="protein sequence ID" value="KAF2967244.1"/>
    <property type="molecule type" value="Genomic_DNA"/>
</dbReference>
<evidence type="ECO:0000256" key="1">
    <source>
        <dbReference type="SAM" id="MobiDB-lite"/>
    </source>
</evidence>
<dbReference type="PROSITE" id="PS50097">
    <property type="entry name" value="BTB"/>
    <property type="match status" value="1"/>
</dbReference>
<feature type="domain" description="BTB" evidence="2">
    <location>
        <begin position="82"/>
        <end position="149"/>
    </location>
</feature>
<reference evidence="3 4" key="1">
    <citation type="submission" date="2019-12" db="EMBL/GenBank/DDBJ databases">
        <title>Draft genome sequence of the ascomycete Xylaria multiplex DSM 110363.</title>
        <authorList>
            <person name="Buettner E."/>
            <person name="Kellner H."/>
        </authorList>
    </citation>
    <scope>NUCLEOTIDE SEQUENCE [LARGE SCALE GENOMIC DNA]</scope>
    <source>
        <strain evidence="3 4">DSM 110363</strain>
    </source>
</reference>
<proteinExistence type="predicted"/>
<dbReference type="InterPro" id="IPR011333">
    <property type="entry name" value="SKP1/BTB/POZ_sf"/>
</dbReference>
<dbReference type="CDD" id="cd18186">
    <property type="entry name" value="BTB_POZ_ZBTB_KLHL-like"/>
    <property type="match status" value="1"/>
</dbReference>
<name>A0A7C8ISW8_9PEZI</name>
<accession>A0A7C8ISW8</accession>
<dbReference type="PANTHER" id="PTHR47843">
    <property type="entry name" value="BTB DOMAIN-CONTAINING PROTEIN-RELATED"/>
    <property type="match status" value="1"/>
</dbReference>
<dbReference type="InterPro" id="IPR000210">
    <property type="entry name" value="BTB/POZ_dom"/>
</dbReference>
<sequence length="265" mass="30300">MTAWLHSEPDNTCVKSPSILHVMAWKRKRQIVSPLISIPTHGSADDQLEDDPTLADSKEPEMADSNPLIDGIAKLFNNSDYADVKIYVGQYELPAHSVVLASQSPFFQKALKGDFKEGKDKQFRFEEGSMHAHWRAFEYMYTGAYADEPTQVFDTPDDDELVKHIRVYVIAEFFMLDDLKRLALQKFKLKLQNLWVSELFVACIREIYASTTESEEGLRSAVVSVAYNYQTELWQKKPFRDLIYDGGDFAVDLVGKYAAGKHRSR</sequence>